<feature type="region of interest" description="Disordered" evidence="1">
    <location>
        <begin position="264"/>
        <end position="346"/>
    </location>
</feature>
<feature type="compositionally biased region" description="Polar residues" evidence="1">
    <location>
        <begin position="315"/>
        <end position="325"/>
    </location>
</feature>
<dbReference type="AlphaFoldDB" id="A0A8H2XQ63"/>
<name>A0A8H2XQ63_9AGAM</name>
<protein>
    <submittedName>
        <fullName evidence="2">Uncharacterized protein</fullName>
    </submittedName>
</protein>
<dbReference type="Proteomes" id="UP000663841">
    <property type="component" value="Unassembled WGS sequence"/>
</dbReference>
<evidence type="ECO:0000313" key="3">
    <source>
        <dbReference type="Proteomes" id="UP000663841"/>
    </source>
</evidence>
<evidence type="ECO:0000313" key="2">
    <source>
        <dbReference type="EMBL" id="CAE6432694.1"/>
    </source>
</evidence>
<organism evidence="2 3">
    <name type="scientific">Rhizoctonia solani</name>
    <dbReference type="NCBI Taxonomy" id="456999"/>
    <lineage>
        <taxon>Eukaryota</taxon>
        <taxon>Fungi</taxon>
        <taxon>Dikarya</taxon>
        <taxon>Basidiomycota</taxon>
        <taxon>Agaricomycotina</taxon>
        <taxon>Agaricomycetes</taxon>
        <taxon>Cantharellales</taxon>
        <taxon>Ceratobasidiaceae</taxon>
        <taxon>Rhizoctonia</taxon>
    </lineage>
</organism>
<accession>A0A8H2XQ63</accession>
<evidence type="ECO:0000256" key="1">
    <source>
        <dbReference type="SAM" id="MobiDB-lite"/>
    </source>
</evidence>
<sequence>MSNATPYNDTFSIDDFTRSCNYLLGEPYDITNYSHNSPSVNIPGLVDKPDNICRKSDSTSVDYAPAEPALPLPPAVSQEPALQAPVPQLSMGLLGCTSSFLSVELLERHVSSNLAKSAKFMQPNRQLAQFPTPISFANSPAVLTSVMNGHNWGHSVAGPSQPTNYPFQGNQAGALWDPQITPMAGPSVYPTQPNYNPVAPFPEQYQANHDDQALPPNLPFTFGAEAPFTPKFSPQLDVSAFPQSTHLALSRFVPMPMEPIAPAPAPAPAPSLAPALAPAPTPAPAQAPQAPHPSLIRSKSISRVQSGQKRKSSLRHQLSTVSTMSIGDDQGRPTKRRKNRAPSVSNTEFQLLRQLQLNAPGKYYTHPPDYKPDFSGAGDAVKGYACLYVHPFDDTQCWRKKHGAQPEEWLNSLDGRKEKGFFPRHEAEMLRHLAMHRKEDVHAARAIPKLAYLATIWQDQLIDEQIIKDRDMPDSQVWLAGEKRKSREELEEELAVSSLYQQ</sequence>
<reference evidence="2" key="1">
    <citation type="submission" date="2021-01" db="EMBL/GenBank/DDBJ databases">
        <authorList>
            <person name="Kaushik A."/>
        </authorList>
    </citation>
    <scope>NUCLEOTIDE SEQUENCE</scope>
    <source>
        <strain evidence="2">AG3-T5</strain>
    </source>
</reference>
<feature type="compositionally biased region" description="Pro residues" evidence="1">
    <location>
        <begin position="264"/>
        <end position="285"/>
    </location>
</feature>
<proteinExistence type="predicted"/>
<gene>
    <name evidence="2" type="ORF">RDB_LOCUS70690</name>
</gene>
<comment type="caution">
    <text evidence="2">The sequence shown here is derived from an EMBL/GenBank/DDBJ whole genome shotgun (WGS) entry which is preliminary data.</text>
</comment>
<dbReference type="EMBL" id="CAJMWW010000085">
    <property type="protein sequence ID" value="CAE6432694.1"/>
    <property type="molecule type" value="Genomic_DNA"/>
</dbReference>
<feature type="compositionally biased region" description="Polar residues" evidence="1">
    <location>
        <begin position="297"/>
        <end position="307"/>
    </location>
</feature>